<evidence type="ECO:0000313" key="1">
    <source>
        <dbReference type="EMBL" id="CAI0543167.1"/>
    </source>
</evidence>
<dbReference type="Gene3D" id="2.40.50.140">
    <property type="entry name" value="Nucleic acid-binding proteins"/>
    <property type="match status" value="1"/>
</dbReference>
<reference evidence="1" key="1">
    <citation type="submission" date="2022-08" db="EMBL/GenBank/DDBJ databases">
        <authorList>
            <person name="Gutierrez-Valencia J."/>
        </authorList>
    </citation>
    <scope>NUCLEOTIDE SEQUENCE</scope>
</reference>
<name>A0AAV0QCN1_9ROSI</name>
<dbReference type="PANTHER" id="PTHR47165">
    <property type="entry name" value="OS03G0429900 PROTEIN"/>
    <property type="match status" value="1"/>
</dbReference>
<dbReference type="InterPro" id="IPR012340">
    <property type="entry name" value="NA-bd_OB-fold"/>
</dbReference>
<evidence type="ECO:0000313" key="2">
    <source>
        <dbReference type="Proteomes" id="UP001154282"/>
    </source>
</evidence>
<sequence>MEFTLLCNLGGPRNASISLRLRLLHVWPAKSPGDIRIYNYCTLWTDETGTLIHGVSPTSMAVGIRRNLSIGKIYVIKSFALSNPPNQYRPCSFDLALGLSPSTSFQACGLPAESFPVDAYEFVSFSQLSMRAGNHRFLTDVVGRLHSISGISHKITNNGPAIKQTVIIEDERLTRLKL</sequence>
<organism evidence="1 2">
    <name type="scientific">Linum tenue</name>
    <dbReference type="NCBI Taxonomy" id="586396"/>
    <lineage>
        <taxon>Eukaryota</taxon>
        <taxon>Viridiplantae</taxon>
        <taxon>Streptophyta</taxon>
        <taxon>Embryophyta</taxon>
        <taxon>Tracheophyta</taxon>
        <taxon>Spermatophyta</taxon>
        <taxon>Magnoliopsida</taxon>
        <taxon>eudicotyledons</taxon>
        <taxon>Gunneridae</taxon>
        <taxon>Pentapetalae</taxon>
        <taxon>rosids</taxon>
        <taxon>fabids</taxon>
        <taxon>Malpighiales</taxon>
        <taxon>Linaceae</taxon>
        <taxon>Linum</taxon>
    </lineage>
</organism>
<keyword evidence="2" id="KW-1185">Reference proteome</keyword>
<dbReference type="Proteomes" id="UP001154282">
    <property type="component" value="Unassembled WGS sequence"/>
</dbReference>
<dbReference type="PANTHER" id="PTHR47165:SF4">
    <property type="entry name" value="OS03G0429900 PROTEIN"/>
    <property type="match status" value="1"/>
</dbReference>
<accession>A0AAV0QCN1</accession>
<proteinExistence type="predicted"/>
<comment type="caution">
    <text evidence="1">The sequence shown here is derived from an EMBL/GenBank/DDBJ whole genome shotgun (WGS) entry which is preliminary data.</text>
</comment>
<dbReference type="AlphaFoldDB" id="A0AAV0QCN1"/>
<protein>
    <submittedName>
        <fullName evidence="1">Uncharacterized protein</fullName>
    </submittedName>
</protein>
<dbReference type="EMBL" id="CAMGYJ010000009">
    <property type="protein sequence ID" value="CAI0543167.1"/>
    <property type="molecule type" value="Genomic_DNA"/>
</dbReference>
<gene>
    <name evidence="1" type="ORF">LITE_LOCUS42751</name>
</gene>